<reference evidence="5 7" key="1">
    <citation type="submission" date="2015-04" db="EMBL/GenBank/DDBJ databases">
        <title>Genome sequence of Kerstersia gyiorum CG1.</title>
        <authorList>
            <person name="Greninger A.L."/>
            <person name="Kozyreva V."/>
            <person name="Chaturvedi V."/>
        </authorList>
    </citation>
    <scope>NUCLEOTIDE SEQUENCE [LARGE SCALE GENOMIC DNA]</scope>
    <source>
        <strain evidence="5 7">CG1</strain>
    </source>
</reference>
<dbReference type="InterPro" id="IPR000424">
    <property type="entry name" value="Primosome_PriB/ssb"/>
</dbReference>
<evidence type="ECO:0000313" key="6">
    <source>
        <dbReference type="EMBL" id="RZS69937.1"/>
    </source>
</evidence>
<keyword evidence="2 4" id="KW-0235">DNA replication</keyword>
<comment type="subunit">
    <text evidence="4">Homodimer. Interacts with PriA and DnaT. Component of the replication restart primosome. Primosome assembly occurs via a 'hand-off' mechanism. PriA binds to replication forks, subsequently PriB then DnaT bind; DnaT then displaces ssDNA to generate the helicase loading substrate.</text>
</comment>
<gene>
    <name evidence="4" type="primary">priB</name>
    <name evidence="5" type="ORF">AAV32_06555</name>
    <name evidence="6" type="ORF">EV679_1323</name>
</gene>
<dbReference type="GO" id="GO:1990077">
    <property type="term" value="C:primosome complex"/>
    <property type="evidence" value="ECO:0007669"/>
    <property type="project" value="UniProtKB-UniRule"/>
</dbReference>
<comment type="similarity">
    <text evidence="4">Belongs to the PriB family.</text>
</comment>
<dbReference type="EMBL" id="LBNE01000002">
    <property type="protein sequence ID" value="KKO72660.1"/>
    <property type="molecule type" value="Genomic_DNA"/>
</dbReference>
<dbReference type="HAMAP" id="MF_00720">
    <property type="entry name" value="PriB"/>
    <property type="match status" value="1"/>
</dbReference>
<dbReference type="Proteomes" id="UP000292039">
    <property type="component" value="Unassembled WGS sequence"/>
</dbReference>
<dbReference type="STRING" id="206506.AAV32_06555"/>
<comment type="caution">
    <text evidence="5">The sequence shown here is derived from an EMBL/GenBank/DDBJ whole genome shotgun (WGS) entry which is preliminary data.</text>
</comment>
<evidence type="ECO:0000256" key="4">
    <source>
        <dbReference type="HAMAP-Rule" id="MF_00720"/>
    </source>
</evidence>
<dbReference type="SUPFAM" id="SSF50249">
    <property type="entry name" value="Nucleic acid-binding proteins"/>
    <property type="match status" value="1"/>
</dbReference>
<evidence type="ECO:0000313" key="8">
    <source>
        <dbReference type="Proteomes" id="UP000292039"/>
    </source>
</evidence>
<dbReference type="GO" id="GO:0006269">
    <property type="term" value="P:DNA replication, synthesis of primer"/>
    <property type="evidence" value="ECO:0007669"/>
    <property type="project" value="UniProtKB-KW"/>
</dbReference>
<dbReference type="PROSITE" id="PS50935">
    <property type="entry name" value="SSB"/>
    <property type="match status" value="1"/>
</dbReference>
<sequence length="109" mass="11721">MADMANQVRLDANVIASGPLRYSPAGLPILDMTLAHQSEQMEAGRMRRVELEIAAVAMGDLASVLADTPLGCAVRVEGFLLPARKGSPRIVLHLQRVQRLLATDTVMTA</sequence>
<evidence type="ECO:0000256" key="2">
    <source>
        <dbReference type="ARBA" id="ARBA00022705"/>
    </source>
</evidence>
<dbReference type="InterPro" id="IPR012340">
    <property type="entry name" value="NA-bd_OB-fold"/>
</dbReference>
<dbReference type="RefSeq" id="WP_068369093.1">
    <property type="nucleotide sequence ID" value="NZ_CBCSEB010000012.1"/>
</dbReference>
<dbReference type="GO" id="GO:0003697">
    <property type="term" value="F:single-stranded DNA binding"/>
    <property type="evidence" value="ECO:0007669"/>
    <property type="project" value="UniProtKB-UniRule"/>
</dbReference>
<name>A0A171KUU3_9BURK</name>
<dbReference type="Pfam" id="PF22657">
    <property type="entry name" value="SSB_1"/>
    <property type="match status" value="1"/>
</dbReference>
<organism evidence="5 7">
    <name type="scientific">Kerstersia gyiorum</name>
    <dbReference type="NCBI Taxonomy" id="206506"/>
    <lineage>
        <taxon>Bacteria</taxon>
        <taxon>Pseudomonadati</taxon>
        <taxon>Pseudomonadota</taxon>
        <taxon>Betaproteobacteria</taxon>
        <taxon>Burkholderiales</taxon>
        <taxon>Alcaligenaceae</taxon>
        <taxon>Kerstersia</taxon>
    </lineage>
</organism>
<keyword evidence="1 4" id="KW-0639">Primosome</keyword>
<accession>A0A171KUU3</accession>
<protein>
    <recommendedName>
        <fullName evidence="4">Replication restart protein PriB</fullName>
    </recommendedName>
</protein>
<reference evidence="6 8" key="2">
    <citation type="submission" date="2019-02" db="EMBL/GenBank/DDBJ databases">
        <title>Genomic Encyclopedia of Type Strains, Phase IV (KMG-IV): sequencing the most valuable type-strain genomes for metagenomic binning, comparative biology and taxonomic classification.</title>
        <authorList>
            <person name="Goeker M."/>
        </authorList>
    </citation>
    <scope>NUCLEOTIDE SEQUENCE [LARGE SCALE GENOMIC DNA]</scope>
    <source>
        <strain evidence="6 8">DSM 16618</strain>
    </source>
</reference>
<dbReference type="Gene3D" id="2.40.50.140">
    <property type="entry name" value="Nucleic acid-binding proteins"/>
    <property type="match status" value="1"/>
</dbReference>
<dbReference type="Proteomes" id="UP000078084">
    <property type="component" value="Unassembled WGS sequence"/>
</dbReference>
<dbReference type="PIRSF" id="PIRSF003135">
    <property type="entry name" value="Primosomal_n"/>
    <property type="match status" value="1"/>
</dbReference>
<dbReference type="AlphaFoldDB" id="A0A171KUU3"/>
<evidence type="ECO:0000256" key="1">
    <source>
        <dbReference type="ARBA" id="ARBA00022515"/>
    </source>
</evidence>
<dbReference type="InterPro" id="IPR023646">
    <property type="entry name" value="Prisomal_replication_PriB"/>
</dbReference>
<evidence type="ECO:0000313" key="7">
    <source>
        <dbReference type="Proteomes" id="UP000078084"/>
    </source>
</evidence>
<evidence type="ECO:0000313" key="5">
    <source>
        <dbReference type="EMBL" id="KKO72660.1"/>
    </source>
</evidence>
<evidence type="ECO:0000256" key="3">
    <source>
        <dbReference type="ARBA" id="ARBA00023125"/>
    </source>
</evidence>
<keyword evidence="7" id="KW-1185">Reference proteome</keyword>
<dbReference type="EMBL" id="SGWZ01000002">
    <property type="protein sequence ID" value="RZS69937.1"/>
    <property type="molecule type" value="Genomic_DNA"/>
</dbReference>
<comment type="function">
    <text evidence="4">Involved in the restart of stalled replication forks, which reloads the replicative helicase on sites other than the origin of replication; the PriA-PriB pathway is the major replication restart pathway. During primosome assembly it facilitates complex formation between PriA and DnaT on DNA; stabilizes PriA on DNA. Stimulates the DNA unwinding activity of PriA helicase.</text>
</comment>
<dbReference type="GeneID" id="99725964"/>
<keyword evidence="3 4" id="KW-0238">DNA-binding</keyword>
<dbReference type="NCBIfam" id="TIGR04418">
    <property type="entry name" value="PriB_gamma"/>
    <property type="match status" value="1"/>
</dbReference>
<proteinExistence type="inferred from homology"/>